<dbReference type="EMBL" id="JBHSCY010000001">
    <property type="protein sequence ID" value="MFC4267864.1"/>
    <property type="molecule type" value="Genomic_DNA"/>
</dbReference>
<comment type="caution">
    <text evidence="1">The sequence shown here is derived from an EMBL/GenBank/DDBJ whole genome shotgun (WGS) entry which is preliminary data.</text>
</comment>
<evidence type="ECO:0000313" key="1">
    <source>
        <dbReference type="EMBL" id="MFC4267864.1"/>
    </source>
</evidence>
<accession>A0ABV8R5Z1</accession>
<dbReference type="InterPro" id="IPR047690">
    <property type="entry name" value="IPExxxVDY_fam"/>
</dbReference>
<organism evidence="1 2">
    <name type="scientific">Polaribacter marinivivus</name>
    <dbReference type="NCBI Taxonomy" id="1524260"/>
    <lineage>
        <taxon>Bacteria</taxon>
        <taxon>Pseudomonadati</taxon>
        <taxon>Bacteroidota</taxon>
        <taxon>Flavobacteriia</taxon>
        <taxon>Flavobacteriales</taxon>
        <taxon>Flavobacteriaceae</taxon>
    </lineage>
</organism>
<dbReference type="NCBIfam" id="NF033205">
    <property type="entry name" value="IPExxxVDY"/>
    <property type="match status" value="1"/>
</dbReference>
<dbReference type="RefSeq" id="WP_377407998.1">
    <property type="nucleotide sequence ID" value="NZ_JBHSCY010000001.1"/>
</dbReference>
<sequence length="156" mass="18383">MQIHSLGFNDFYEDDFSLIGIHTTLEDYKLAYLLNKNLKINFIKSKENLNFEKTEKPSSFSIFNYYNKEYDSDWVLIANSSKRENQTESNELLLTTETKTYLIPEKKKVDFFIKVSGELGFDFITKIIDKVKNIEQVITSYPIDKNTLKSKDFLIF</sequence>
<reference evidence="2" key="1">
    <citation type="journal article" date="2019" name="Int. J. Syst. Evol. Microbiol.">
        <title>The Global Catalogue of Microorganisms (GCM) 10K type strain sequencing project: providing services to taxonomists for standard genome sequencing and annotation.</title>
        <authorList>
            <consortium name="The Broad Institute Genomics Platform"/>
            <consortium name="The Broad Institute Genome Sequencing Center for Infectious Disease"/>
            <person name="Wu L."/>
            <person name="Ma J."/>
        </authorList>
    </citation>
    <scope>NUCLEOTIDE SEQUENCE [LARGE SCALE GENOMIC DNA]</scope>
    <source>
        <strain evidence="2">CECT 8655</strain>
    </source>
</reference>
<gene>
    <name evidence="1" type="ORF">ACFOWD_03005</name>
</gene>
<protein>
    <submittedName>
        <fullName evidence="1">IPExxxVDY family protein</fullName>
    </submittedName>
</protein>
<dbReference type="Proteomes" id="UP001595826">
    <property type="component" value="Unassembled WGS sequence"/>
</dbReference>
<evidence type="ECO:0000313" key="2">
    <source>
        <dbReference type="Proteomes" id="UP001595826"/>
    </source>
</evidence>
<proteinExistence type="predicted"/>
<name>A0ABV8R5Z1_9FLAO</name>
<keyword evidence="2" id="KW-1185">Reference proteome</keyword>